<keyword evidence="1" id="KW-1133">Transmembrane helix</keyword>
<dbReference type="AlphaFoldDB" id="A0A1J1IBX5"/>
<gene>
    <name evidence="2" type="ORF">CLUMA_CG010646</name>
</gene>
<keyword evidence="1" id="KW-0812">Transmembrane</keyword>
<proteinExistence type="predicted"/>
<dbReference type="Proteomes" id="UP000183832">
    <property type="component" value="Unassembled WGS sequence"/>
</dbReference>
<feature type="transmembrane region" description="Helical" evidence="1">
    <location>
        <begin position="32"/>
        <end position="51"/>
    </location>
</feature>
<accession>A0A1J1IBX5</accession>
<reference evidence="2 3" key="1">
    <citation type="submission" date="2015-04" db="EMBL/GenBank/DDBJ databases">
        <authorList>
            <person name="Syromyatnikov M.Y."/>
            <person name="Popov V.N."/>
        </authorList>
    </citation>
    <scope>NUCLEOTIDE SEQUENCE [LARGE SCALE GENOMIC DNA]</scope>
</reference>
<evidence type="ECO:0000313" key="2">
    <source>
        <dbReference type="EMBL" id="CRK97250.1"/>
    </source>
</evidence>
<evidence type="ECO:0000313" key="3">
    <source>
        <dbReference type="Proteomes" id="UP000183832"/>
    </source>
</evidence>
<sequence>MLSSEDCDILVSDALKQTCSNGLQAMEIQPEFILLLIPLLALFISFLYCMFVQKFDHLDIRIGHRKG</sequence>
<keyword evidence="1" id="KW-0472">Membrane</keyword>
<keyword evidence="3" id="KW-1185">Reference proteome</keyword>
<evidence type="ECO:0000256" key="1">
    <source>
        <dbReference type="SAM" id="Phobius"/>
    </source>
</evidence>
<organism evidence="2 3">
    <name type="scientific">Clunio marinus</name>
    <dbReference type="NCBI Taxonomy" id="568069"/>
    <lineage>
        <taxon>Eukaryota</taxon>
        <taxon>Metazoa</taxon>
        <taxon>Ecdysozoa</taxon>
        <taxon>Arthropoda</taxon>
        <taxon>Hexapoda</taxon>
        <taxon>Insecta</taxon>
        <taxon>Pterygota</taxon>
        <taxon>Neoptera</taxon>
        <taxon>Endopterygota</taxon>
        <taxon>Diptera</taxon>
        <taxon>Nematocera</taxon>
        <taxon>Chironomoidea</taxon>
        <taxon>Chironomidae</taxon>
        <taxon>Clunio</taxon>
    </lineage>
</organism>
<dbReference type="EMBL" id="CVRI01000047">
    <property type="protein sequence ID" value="CRK97250.1"/>
    <property type="molecule type" value="Genomic_DNA"/>
</dbReference>
<protein>
    <submittedName>
        <fullName evidence="2">CLUMA_CG010646, isoform A</fullName>
    </submittedName>
</protein>
<name>A0A1J1IBX5_9DIPT</name>